<dbReference type="EMBL" id="KK198759">
    <property type="protein sequence ID" value="KCW65726.1"/>
    <property type="molecule type" value="Genomic_DNA"/>
</dbReference>
<feature type="compositionally biased region" description="Basic residues" evidence="1">
    <location>
        <begin position="50"/>
        <end position="60"/>
    </location>
</feature>
<accession>A0A059BIJ9</accession>
<dbReference type="AlphaFoldDB" id="A0A059BIJ9"/>
<name>A0A059BIJ9_EUCGR</name>
<evidence type="ECO:0000256" key="1">
    <source>
        <dbReference type="SAM" id="MobiDB-lite"/>
    </source>
</evidence>
<dbReference type="InParanoid" id="A0A059BIJ9"/>
<organism evidence="2">
    <name type="scientific">Eucalyptus grandis</name>
    <name type="common">Flooded gum</name>
    <dbReference type="NCBI Taxonomy" id="71139"/>
    <lineage>
        <taxon>Eukaryota</taxon>
        <taxon>Viridiplantae</taxon>
        <taxon>Streptophyta</taxon>
        <taxon>Embryophyta</taxon>
        <taxon>Tracheophyta</taxon>
        <taxon>Spermatophyta</taxon>
        <taxon>Magnoliopsida</taxon>
        <taxon>eudicotyledons</taxon>
        <taxon>Gunneridae</taxon>
        <taxon>Pentapetalae</taxon>
        <taxon>rosids</taxon>
        <taxon>malvids</taxon>
        <taxon>Myrtales</taxon>
        <taxon>Myrtaceae</taxon>
        <taxon>Myrtoideae</taxon>
        <taxon>Eucalypteae</taxon>
        <taxon>Eucalyptus</taxon>
    </lineage>
</organism>
<feature type="compositionally biased region" description="Basic and acidic residues" evidence="1">
    <location>
        <begin position="1"/>
        <end position="14"/>
    </location>
</feature>
<sequence>MKTGGRSEDGHQREIVCIISPNRSKPNSPPAHSHLRSSPPIPSSSPDRSLRRRRRRRRRQLSPGCHGVFCRSAILPLFFWCPITCEVFAREDWTGRYASLQEGQFKQHFNGCRMVGTFSFLPKRRAWPKFHA</sequence>
<feature type="region of interest" description="Disordered" evidence="1">
    <location>
        <begin position="1"/>
        <end position="60"/>
    </location>
</feature>
<proteinExistence type="predicted"/>
<gene>
    <name evidence="2" type="ORF">EUGRSUZ_G03099</name>
</gene>
<evidence type="ECO:0000313" key="2">
    <source>
        <dbReference type="EMBL" id="KCW65726.1"/>
    </source>
</evidence>
<protein>
    <submittedName>
        <fullName evidence="2">Uncharacterized protein</fullName>
    </submittedName>
</protein>
<reference evidence="2" key="1">
    <citation type="submission" date="2013-07" db="EMBL/GenBank/DDBJ databases">
        <title>The genome of Eucalyptus grandis.</title>
        <authorList>
            <person name="Schmutz J."/>
            <person name="Hayes R."/>
            <person name="Myburg A."/>
            <person name="Tuskan G."/>
            <person name="Grattapaglia D."/>
            <person name="Rokhsar D.S."/>
        </authorList>
    </citation>
    <scope>NUCLEOTIDE SEQUENCE</scope>
    <source>
        <tissue evidence="2">Leaf extractions</tissue>
    </source>
</reference>
<dbReference type="Gramene" id="KCW65726">
    <property type="protein sequence ID" value="KCW65726"/>
    <property type="gene ID" value="EUGRSUZ_G03099"/>
</dbReference>